<accession>A0ABP8G0S8</accession>
<keyword evidence="1" id="KW-0812">Transmembrane</keyword>
<comment type="caution">
    <text evidence="2">The sequence shown here is derived from an EMBL/GenBank/DDBJ whole genome shotgun (WGS) entry which is preliminary data.</text>
</comment>
<keyword evidence="1" id="KW-0472">Membrane</keyword>
<evidence type="ECO:0000313" key="3">
    <source>
        <dbReference type="Proteomes" id="UP001501207"/>
    </source>
</evidence>
<feature type="transmembrane region" description="Helical" evidence="1">
    <location>
        <begin position="79"/>
        <end position="98"/>
    </location>
</feature>
<reference evidence="3" key="1">
    <citation type="journal article" date="2019" name="Int. J. Syst. Evol. Microbiol.">
        <title>The Global Catalogue of Microorganisms (GCM) 10K type strain sequencing project: providing services to taxonomists for standard genome sequencing and annotation.</title>
        <authorList>
            <consortium name="The Broad Institute Genomics Platform"/>
            <consortium name="The Broad Institute Genome Sequencing Center for Infectious Disease"/>
            <person name="Wu L."/>
            <person name="Ma J."/>
        </authorList>
    </citation>
    <scope>NUCLEOTIDE SEQUENCE [LARGE SCALE GENOMIC DNA]</scope>
    <source>
        <strain evidence="3">JCM 17664</strain>
    </source>
</reference>
<dbReference type="InterPro" id="IPR012861">
    <property type="entry name" value="DUF1634"/>
</dbReference>
<feature type="transmembrane region" description="Helical" evidence="1">
    <location>
        <begin position="21"/>
        <end position="43"/>
    </location>
</feature>
<name>A0ABP8G0S8_9BACT</name>
<dbReference type="Proteomes" id="UP001501207">
    <property type="component" value="Unassembled WGS sequence"/>
</dbReference>
<dbReference type="Pfam" id="PF07843">
    <property type="entry name" value="DUF1634"/>
    <property type="match status" value="1"/>
</dbReference>
<keyword evidence="1" id="KW-1133">Transmembrane helix</keyword>
<organism evidence="2 3">
    <name type="scientific">Compostibacter hankyongensis</name>
    <dbReference type="NCBI Taxonomy" id="1007089"/>
    <lineage>
        <taxon>Bacteria</taxon>
        <taxon>Pseudomonadati</taxon>
        <taxon>Bacteroidota</taxon>
        <taxon>Chitinophagia</taxon>
        <taxon>Chitinophagales</taxon>
        <taxon>Chitinophagaceae</taxon>
        <taxon>Compostibacter</taxon>
    </lineage>
</organism>
<proteinExistence type="predicted"/>
<keyword evidence="3" id="KW-1185">Reference proteome</keyword>
<evidence type="ECO:0000313" key="2">
    <source>
        <dbReference type="EMBL" id="GAA4314968.1"/>
    </source>
</evidence>
<dbReference type="RefSeq" id="WP_344980014.1">
    <property type="nucleotide sequence ID" value="NZ_BAABFN010000006.1"/>
</dbReference>
<feature type="transmembrane region" description="Helical" evidence="1">
    <location>
        <begin position="110"/>
        <end position="130"/>
    </location>
</feature>
<protein>
    <submittedName>
        <fullName evidence="2">DUF1634 domain-containing protein</fullName>
    </submittedName>
</protein>
<sequence length="132" mass="14406">MKRFFSRAYWQDRDMEAVMGRLLRAGVLLSGLIALVGGILYLFQHQGIHPGYHVFRGEAGALLSLKGIFQGMAALRGEALIQCGVLLLIATPIARILFSVIAFLIEKDYLYLAITFLVLLIMGFSIGGGFGG</sequence>
<evidence type="ECO:0000256" key="1">
    <source>
        <dbReference type="SAM" id="Phobius"/>
    </source>
</evidence>
<gene>
    <name evidence="2" type="ORF">GCM10023143_26070</name>
</gene>
<dbReference type="EMBL" id="BAABFN010000006">
    <property type="protein sequence ID" value="GAA4314968.1"/>
    <property type="molecule type" value="Genomic_DNA"/>
</dbReference>